<dbReference type="PANTHER" id="PTHR38695">
    <property type="entry name" value="AMINO ACID PERMEASE_ SLC12A DOMAIN-CONTAINING PROTEIN"/>
    <property type="match status" value="1"/>
</dbReference>
<dbReference type="Proteomes" id="UP000305948">
    <property type="component" value="Unassembled WGS sequence"/>
</dbReference>
<organism evidence="1 2">
    <name type="scientific">Heliocybe sulcata</name>
    <dbReference type="NCBI Taxonomy" id="5364"/>
    <lineage>
        <taxon>Eukaryota</taxon>
        <taxon>Fungi</taxon>
        <taxon>Dikarya</taxon>
        <taxon>Basidiomycota</taxon>
        <taxon>Agaricomycotina</taxon>
        <taxon>Agaricomycetes</taxon>
        <taxon>Gloeophyllales</taxon>
        <taxon>Gloeophyllaceae</taxon>
        <taxon>Heliocybe</taxon>
    </lineage>
</organism>
<dbReference type="STRING" id="5364.A0A5C3NAV4"/>
<evidence type="ECO:0000313" key="1">
    <source>
        <dbReference type="EMBL" id="TFK54450.1"/>
    </source>
</evidence>
<accession>A0A5C3NAV4</accession>
<proteinExistence type="predicted"/>
<reference evidence="1 2" key="1">
    <citation type="journal article" date="2019" name="Nat. Ecol. Evol.">
        <title>Megaphylogeny resolves global patterns of mushroom evolution.</title>
        <authorList>
            <person name="Varga T."/>
            <person name="Krizsan K."/>
            <person name="Foldi C."/>
            <person name="Dima B."/>
            <person name="Sanchez-Garcia M."/>
            <person name="Sanchez-Ramirez S."/>
            <person name="Szollosi G.J."/>
            <person name="Szarkandi J.G."/>
            <person name="Papp V."/>
            <person name="Albert L."/>
            <person name="Andreopoulos W."/>
            <person name="Angelini C."/>
            <person name="Antonin V."/>
            <person name="Barry K.W."/>
            <person name="Bougher N.L."/>
            <person name="Buchanan P."/>
            <person name="Buyck B."/>
            <person name="Bense V."/>
            <person name="Catcheside P."/>
            <person name="Chovatia M."/>
            <person name="Cooper J."/>
            <person name="Damon W."/>
            <person name="Desjardin D."/>
            <person name="Finy P."/>
            <person name="Geml J."/>
            <person name="Haridas S."/>
            <person name="Hughes K."/>
            <person name="Justo A."/>
            <person name="Karasinski D."/>
            <person name="Kautmanova I."/>
            <person name="Kiss B."/>
            <person name="Kocsube S."/>
            <person name="Kotiranta H."/>
            <person name="LaButti K.M."/>
            <person name="Lechner B.E."/>
            <person name="Liimatainen K."/>
            <person name="Lipzen A."/>
            <person name="Lukacs Z."/>
            <person name="Mihaltcheva S."/>
            <person name="Morgado L.N."/>
            <person name="Niskanen T."/>
            <person name="Noordeloos M.E."/>
            <person name="Ohm R.A."/>
            <person name="Ortiz-Santana B."/>
            <person name="Ovrebo C."/>
            <person name="Racz N."/>
            <person name="Riley R."/>
            <person name="Savchenko A."/>
            <person name="Shiryaev A."/>
            <person name="Soop K."/>
            <person name="Spirin V."/>
            <person name="Szebenyi C."/>
            <person name="Tomsovsky M."/>
            <person name="Tulloss R.E."/>
            <person name="Uehling J."/>
            <person name="Grigoriev I.V."/>
            <person name="Vagvolgyi C."/>
            <person name="Papp T."/>
            <person name="Martin F.M."/>
            <person name="Miettinen O."/>
            <person name="Hibbett D.S."/>
            <person name="Nagy L.G."/>
        </authorList>
    </citation>
    <scope>NUCLEOTIDE SEQUENCE [LARGE SCALE GENOMIC DNA]</scope>
    <source>
        <strain evidence="1 2">OMC1185</strain>
    </source>
</reference>
<evidence type="ECO:0000313" key="2">
    <source>
        <dbReference type="Proteomes" id="UP000305948"/>
    </source>
</evidence>
<dbReference type="OrthoDB" id="5358398at2759"/>
<gene>
    <name evidence="1" type="ORF">OE88DRAFT_1655117</name>
</gene>
<dbReference type="AlphaFoldDB" id="A0A5C3NAV4"/>
<dbReference type="InterPro" id="IPR048273">
    <property type="entry name" value="Luciferase"/>
</dbReference>
<sequence>MSDVSKRANLAVASIRAFCSHHQTLTAVASGVAALLGFSYPALARNYQAFKDLGQGALPVNVFGWAVACMLKPFEGDALSTEPYDRKGPSESWLGSPEEFPYRHGPRPKLGWHFPPQRQVDQIPTEQMKERIMQVFLKAASENLQQLRVGASEAERTDAALFIKGPSPHQTASAFKSEIGHVHAVVDYSMHFVLSPTDCKTGELSTCL</sequence>
<dbReference type="EMBL" id="ML213506">
    <property type="protein sequence ID" value="TFK54450.1"/>
    <property type="molecule type" value="Genomic_DNA"/>
</dbReference>
<name>A0A5C3NAV4_9AGAM</name>
<dbReference type="PANTHER" id="PTHR38695:SF1">
    <property type="entry name" value="AMINO ACID PERMEASE_ SLC12A DOMAIN-CONTAINING PROTEIN"/>
    <property type="match status" value="1"/>
</dbReference>
<keyword evidence="2" id="KW-1185">Reference proteome</keyword>
<protein>
    <submittedName>
        <fullName evidence="1">Uncharacterized protein</fullName>
    </submittedName>
</protein>